<organism evidence="4 5">
    <name type="scientific">Hypsibius exemplaris</name>
    <name type="common">Freshwater tardigrade</name>
    <dbReference type="NCBI Taxonomy" id="2072580"/>
    <lineage>
        <taxon>Eukaryota</taxon>
        <taxon>Metazoa</taxon>
        <taxon>Ecdysozoa</taxon>
        <taxon>Tardigrada</taxon>
        <taxon>Eutardigrada</taxon>
        <taxon>Parachela</taxon>
        <taxon>Hypsibioidea</taxon>
        <taxon>Hypsibiidae</taxon>
        <taxon>Hypsibius</taxon>
    </lineage>
</organism>
<dbReference type="InterPro" id="IPR039159">
    <property type="entry name" value="SAYSD1"/>
</dbReference>
<dbReference type="Proteomes" id="UP000192578">
    <property type="component" value="Unassembled WGS sequence"/>
</dbReference>
<evidence type="ECO:0000256" key="2">
    <source>
        <dbReference type="SAM" id="Phobius"/>
    </source>
</evidence>
<evidence type="ECO:0000256" key="1">
    <source>
        <dbReference type="SAM" id="MobiDB-lite"/>
    </source>
</evidence>
<comment type="caution">
    <text evidence="4">The sequence shown here is derived from an EMBL/GenBank/DDBJ whole genome shotgun (WGS) entry which is preliminary data.</text>
</comment>
<keyword evidence="2" id="KW-0472">Membrane</keyword>
<keyword evidence="2" id="KW-0812">Transmembrane</keyword>
<proteinExistence type="predicted"/>
<feature type="domain" description="SAYSvFN" evidence="3">
    <location>
        <begin position="161"/>
        <end position="230"/>
    </location>
</feature>
<feature type="region of interest" description="Disordered" evidence="1">
    <location>
        <begin position="45"/>
        <end position="79"/>
    </location>
</feature>
<name>A0A1W0WHR9_HYPEX</name>
<dbReference type="EMBL" id="MTYJ01000101">
    <property type="protein sequence ID" value="OQV14673.1"/>
    <property type="molecule type" value="Genomic_DNA"/>
</dbReference>
<feature type="transmembrane region" description="Helical" evidence="2">
    <location>
        <begin position="157"/>
        <end position="190"/>
    </location>
</feature>
<reference evidence="5" key="1">
    <citation type="submission" date="2017-01" db="EMBL/GenBank/DDBJ databases">
        <title>Comparative genomics of anhydrobiosis in the tardigrade Hypsibius dujardini.</title>
        <authorList>
            <person name="Yoshida Y."/>
            <person name="Koutsovoulos G."/>
            <person name="Laetsch D."/>
            <person name="Stevens L."/>
            <person name="Kumar S."/>
            <person name="Horikawa D."/>
            <person name="Ishino K."/>
            <person name="Komine S."/>
            <person name="Tomita M."/>
            <person name="Blaxter M."/>
            <person name="Arakawa K."/>
        </authorList>
    </citation>
    <scope>NUCLEOTIDE SEQUENCE [LARGE SCALE GENOMIC DNA]</scope>
    <source>
        <strain evidence="5">Z151</strain>
    </source>
</reference>
<dbReference type="OrthoDB" id="71310at2759"/>
<keyword evidence="5" id="KW-1185">Reference proteome</keyword>
<dbReference type="PANTHER" id="PTHR13527">
    <property type="entry name" value="SAYSVFN DOMAIN-CONTAINING PROTEIN 1"/>
    <property type="match status" value="1"/>
</dbReference>
<protein>
    <recommendedName>
        <fullName evidence="3">SAYSvFN domain-containing protein</fullName>
    </recommendedName>
</protein>
<sequence length="234" mass="26364">MEPKENSKAKGTIADLTEFRRRKAAQMKLAEEAFTRPSVELKSVTPKKILERASSGPEVEKNEENFEGNSPRTPPGPGLLPRLQHNTPWNRFSKWLYQLVMPDHLIAAGNAPALVDEAGEEDFISDPDEVESVIDDREAVPATSLAGKVRFLMHSYYLWWVLAWLCGFSLAVRFGWGAVFFCLSVLVVISKSLNDTRKRKRGTPSAYSVFNANCERIEGTLDAEQLQRQMFLGF</sequence>
<dbReference type="InterPro" id="IPR019387">
    <property type="entry name" value="SAYSvFN_dom"/>
</dbReference>
<dbReference type="PANTHER" id="PTHR13527:SF0">
    <property type="entry name" value="SAYSVFN DOMAIN-CONTAINING PROTEIN 1"/>
    <property type="match status" value="1"/>
</dbReference>
<evidence type="ECO:0000313" key="5">
    <source>
        <dbReference type="Proteomes" id="UP000192578"/>
    </source>
</evidence>
<dbReference type="Pfam" id="PF10260">
    <property type="entry name" value="SAYSvFN"/>
    <property type="match status" value="1"/>
</dbReference>
<evidence type="ECO:0000259" key="3">
    <source>
        <dbReference type="Pfam" id="PF10260"/>
    </source>
</evidence>
<accession>A0A1W0WHR9</accession>
<gene>
    <name evidence="4" type="ORF">BV898_11179</name>
</gene>
<keyword evidence="2" id="KW-1133">Transmembrane helix</keyword>
<evidence type="ECO:0000313" key="4">
    <source>
        <dbReference type="EMBL" id="OQV14673.1"/>
    </source>
</evidence>
<dbReference type="AlphaFoldDB" id="A0A1W0WHR9"/>